<gene>
    <name evidence="7" type="ORF">Aory04_000944900</name>
</gene>
<protein>
    <submittedName>
        <fullName evidence="7">Unnamed protein product</fullName>
    </submittedName>
</protein>
<feature type="transmembrane region" description="Helical" evidence="6">
    <location>
        <begin position="179"/>
        <end position="201"/>
    </location>
</feature>
<dbReference type="EMBL" id="BSYA01000130">
    <property type="protein sequence ID" value="GMG34034.1"/>
    <property type="molecule type" value="Genomic_DNA"/>
</dbReference>
<dbReference type="PANTHER" id="PTHR23294:SF54">
    <property type="entry name" value="DUF895 DOMAIN MEMBRANE PROTEIN (AFU_ORTHOLOGUE AFUA_8G04110)"/>
    <property type="match status" value="1"/>
</dbReference>
<name>A0AAN4YU27_ASPOZ</name>
<dbReference type="AlphaFoldDB" id="A0AAN4YU27"/>
<reference evidence="7" key="1">
    <citation type="submission" date="2023-04" db="EMBL/GenBank/DDBJ databases">
        <title>Aspergillus oryzae NBRC 4228.</title>
        <authorList>
            <person name="Ichikawa N."/>
            <person name="Sato H."/>
            <person name="Tonouchi N."/>
        </authorList>
    </citation>
    <scope>NUCLEOTIDE SEQUENCE</scope>
    <source>
        <strain evidence="7">NBRC 4228</strain>
    </source>
</reference>
<evidence type="ECO:0000256" key="2">
    <source>
        <dbReference type="ARBA" id="ARBA00022692"/>
    </source>
</evidence>
<feature type="transmembrane region" description="Helical" evidence="6">
    <location>
        <begin position="57"/>
        <end position="74"/>
    </location>
</feature>
<evidence type="ECO:0000256" key="1">
    <source>
        <dbReference type="ARBA" id="ARBA00004141"/>
    </source>
</evidence>
<feature type="transmembrane region" description="Helical" evidence="6">
    <location>
        <begin position="308"/>
        <end position="325"/>
    </location>
</feature>
<comment type="subcellular location">
    <subcellularLocation>
        <location evidence="1">Membrane</location>
        <topology evidence="1">Multi-pass membrane protein</topology>
    </subcellularLocation>
</comment>
<evidence type="ECO:0000313" key="7">
    <source>
        <dbReference type="EMBL" id="GMG34034.1"/>
    </source>
</evidence>
<feature type="transmembrane region" description="Helical" evidence="6">
    <location>
        <begin position="269"/>
        <end position="288"/>
    </location>
</feature>
<proteinExistence type="predicted"/>
<dbReference type="GO" id="GO:0016020">
    <property type="term" value="C:membrane"/>
    <property type="evidence" value="ECO:0007669"/>
    <property type="project" value="UniProtKB-SubCell"/>
</dbReference>
<dbReference type="SUPFAM" id="SSF103473">
    <property type="entry name" value="MFS general substrate transporter"/>
    <property type="match status" value="1"/>
</dbReference>
<dbReference type="Pfam" id="PF07690">
    <property type="entry name" value="MFS_1"/>
    <property type="match status" value="1"/>
</dbReference>
<feature type="region of interest" description="Disordered" evidence="5">
    <location>
        <begin position="458"/>
        <end position="479"/>
    </location>
</feature>
<keyword evidence="4 6" id="KW-0472">Membrane</keyword>
<evidence type="ECO:0000256" key="3">
    <source>
        <dbReference type="ARBA" id="ARBA00022989"/>
    </source>
</evidence>
<dbReference type="Proteomes" id="UP001165205">
    <property type="component" value="Unassembled WGS sequence"/>
</dbReference>
<sequence length="479" mass="53131">MGNSTVGDDNPAEKEFAAATSDPEAGQDSVTGKPWMYKPWKIGPLTLPWFAHPMTQLVLVSFVCFLCPGMFNAVSGLGGGGQVDATDVNKANTALYSTFAVVGFFAGSIANRIGLRLTLSLGGFGYFLYVASLLSYNHNSNAGFLVFSGALLGVCAGLLWCAQGAVMMSYPREHEKGKYICIFWVIFNLGGVIGSLVPLGQNLHSTAGRVNDGTYIAFMVLMAVGFVLAWGLSDSKYIMRSDRSRVIVMKNPSWKSEFKGLLDTLRSDYYIVLMFPLFLSSNWFYGYHFNSVNGAYFNVRTRSLNSCLYWLMQMVGAFVFGFTLDMKFFSRSMRAKINFVLLFLLTLGVWGGGYAFQRHWQTSLVSIREFSPLAQRECGRKSSYNCVFPSECLKPILTTPFHSLDLDKAPFMTELASCWGLLLGSLLVASPIIFFKIKDHVDIEEDLKFSDETAHDVMGNIPMEEQTSGKKEEKRESVA</sequence>
<feature type="transmembrane region" description="Helical" evidence="6">
    <location>
        <begin position="337"/>
        <end position="356"/>
    </location>
</feature>
<feature type="transmembrane region" description="Helical" evidence="6">
    <location>
        <begin position="94"/>
        <end position="110"/>
    </location>
</feature>
<evidence type="ECO:0000313" key="8">
    <source>
        <dbReference type="Proteomes" id="UP001165205"/>
    </source>
</evidence>
<dbReference type="Gene3D" id="1.20.1250.20">
    <property type="entry name" value="MFS general substrate transporter like domains"/>
    <property type="match status" value="1"/>
</dbReference>
<keyword evidence="2 6" id="KW-0812">Transmembrane</keyword>
<evidence type="ECO:0000256" key="6">
    <source>
        <dbReference type="SAM" id="Phobius"/>
    </source>
</evidence>
<dbReference type="InterPro" id="IPR036259">
    <property type="entry name" value="MFS_trans_sf"/>
</dbReference>
<accession>A0AAN4YU27</accession>
<feature type="transmembrane region" description="Helical" evidence="6">
    <location>
        <begin position="213"/>
        <end position="233"/>
    </location>
</feature>
<comment type="caution">
    <text evidence="7">The sequence shown here is derived from an EMBL/GenBank/DDBJ whole genome shotgun (WGS) entry which is preliminary data.</text>
</comment>
<dbReference type="InterPro" id="IPR051617">
    <property type="entry name" value="UNC-93-like_regulator"/>
</dbReference>
<evidence type="ECO:0000256" key="5">
    <source>
        <dbReference type="SAM" id="MobiDB-lite"/>
    </source>
</evidence>
<dbReference type="PANTHER" id="PTHR23294">
    <property type="entry name" value="ET TRANSLATION PRODUCT-RELATED"/>
    <property type="match status" value="1"/>
</dbReference>
<keyword evidence="3 6" id="KW-1133">Transmembrane helix</keyword>
<feature type="region of interest" description="Disordered" evidence="5">
    <location>
        <begin position="1"/>
        <end position="30"/>
    </location>
</feature>
<feature type="transmembrane region" description="Helical" evidence="6">
    <location>
        <begin position="117"/>
        <end position="136"/>
    </location>
</feature>
<organism evidence="7 8">
    <name type="scientific">Aspergillus oryzae</name>
    <name type="common">Yellow koji mold</name>
    <dbReference type="NCBI Taxonomy" id="5062"/>
    <lineage>
        <taxon>Eukaryota</taxon>
        <taxon>Fungi</taxon>
        <taxon>Dikarya</taxon>
        <taxon>Ascomycota</taxon>
        <taxon>Pezizomycotina</taxon>
        <taxon>Eurotiomycetes</taxon>
        <taxon>Eurotiomycetidae</taxon>
        <taxon>Eurotiales</taxon>
        <taxon>Aspergillaceae</taxon>
        <taxon>Aspergillus</taxon>
        <taxon>Aspergillus subgen. Circumdati</taxon>
    </lineage>
</organism>
<dbReference type="InterPro" id="IPR011701">
    <property type="entry name" value="MFS"/>
</dbReference>
<evidence type="ECO:0000256" key="4">
    <source>
        <dbReference type="ARBA" id="ARBA00023136"/>
    </source>
</evidence>
<feature type="compositionally biased region" description="Basic and acidic residues" evidence="5">
    <location>
        <begin position="467"/>
        <end position="479"/>
    </location>
</feature>
<dbReference type="GO" id="GO:0022857">
    <property type="term" value="F:transmembrane transporter activity"/>
    <property type="evidence" value="ECO:0007669"/>
    <property type="project" value="InterPro"/>
</dbReference>
<feature type="transmembrane region" description="Helical" evidence="6">
    <location>
        <begin position="411"/>
        <end position="435"/>
    </location>
</feature>
<feature type="transmembrane region" description="Helical" evidence="6">
    <location>
        <begin position="142"/>
        <end position="167"/>
    </location>
</feature>